<dbReference type="EMBL" id="KV441388">
    <property type="protein sequence ID" value="OAF61943.1"/>
    <property type="molecule type" value="Genomic_DNA"/>
</dbReference>
<feature type="compositionally biased region" description="Low complexity" evidence="4">
    <location>
        <begin position="131"/>
        <end position="169"/>
    </location>
</feature>
<dbReference type="Pfam" id="PF22952">
    <property type="entry name" value="KH_11"/>
    <property type="match status" value="1"/>
</dbReference>
<dbReference type="InterPro" id="IPR004088">
    <property type="entry name" value="KH_dom_type_1"/>
</dbReference>
<dbReference type="GeneID" id="36284652"/>
<evidence type="ECO:0000256" key="2">
    <source>
        <dbReference type="PROSITE-ProRule" id="PRU00117"/>
    </source>
</evidence>
<gene>
    <name evidence="6" type="ORF">VC83_01563</name>
</gene>
<reference evidence="6" key="1">
    <citation type="submission" date="2016-03" db="EMBL/GenBank/DDBJ databases">
        <title>Updated assembly of Pseudogymnoascus destructans, the fungus causing white-nose syndrome of bats.</title>
        <authorList>
            <person name="Palmer J.M."/>
            <person name="Drees K.P."/>
            <person name="Foster J.T."/>
            <person name="Lindner D.L."/>
        </authorList>
    </citation>
    <scope>NUCLEOTIDE SEQUENCE [LARGE SCALE GENOMIC DNA]</scope>
    <source>
        <strain evidence="6">20631-21</strain>
    </source>
</reference>
<feature type="domain" description="K Homology" evidence="5">
    <location>
        <begin position="745"/>
        <end position="808"/>
    </location>
</feature>
<dbReference type="SMART" id="SM00322">
    <property type="entry name" value="KH"/>
    <property type="match status" value="9"/>
</dbReference>
<evidence type="ECO:0000256" key="4">
    <source>
        <dbReference type="SAM" id="MobiDB-lite"/>
    </source>
</evidence>
<proteinExistence type="predicted"/>
<protein>
    <recommendedName>
        <fullName evidence="5">K Homology domain-containing protein</fullName>
    </recommendedName>
</protein>
<dbReference type="PROSITE" id="PS50084">
    <property type="entry name" value="KH_TYPE_1"/>
    <property type="match status" value="8"/>
</dbReference>
<dbReference type="RefSeq" id="XP_024327217.1">
    <property type="nucleotide sequence ID" value="XM_024465238.1"/>
</dbReference>
<dbReference type="GO" id="GO:0003729">
    <property type="term" value="F:mRNA binding"/>
    <property type="evidence" value="ECO:0007669"/>
    <property type="project" value="TreeGrafter"/>
</dbReference>
<dbReference type="Gene3D" id="3.30.1370.10">
    <property type="entry name" value="K Homology domain, type 1"/>
    <property type="match status" value="7"/>
</dbReference>
<feature type="domain" description="K Homology" evidence="5">
    <location>
        <begin position="812"/>
        <end position="904"/>
    </location>
</feature>
<feature type="domain" description="K Homology" evidence="5">
    <location>
        <begin position="1067"/>
        <end position="1135"/>
    </location>
</feature>
<feature type="compositionally biased region" description="Basic and acidic residues" evidence="4">
    <location>
        <begin position="89"/>
        <end position="98"/>
    </location>
</feature>
<dbReference type="Proteomes" id="UP000077154">
    <property type="component" value="Unassembled WGS sequence"/>
</dbReference>
<evidence type="ECO:0000256" key="1">
    <source>
        <dbReference type="ARBA" id="ARBA00022737"/>
    </source>
</evidence>
<sequence length="1330" mass="143579">MAAPTALNLPVANGTLTELSAAQKLMQKHEAHNPTIEEIADEEDVIKHGEAPKSTSVLEAVDDTEEAVPTWAPTASAKAAGKQKATEQPAKEKAGLDTRSHELFPELEGGKSQNAPSVASIWNGKKPAIVSSTGTNGTNGSTSHEGGGLAPTSGAATPTSSSTPSSGPGNFSIPGRHSERICLAPNQLLPRSQMKRPLADVLKDINRKSKAIVTVTTGNAGLLWFSAVGPQDACRQALKDVVEQIGAKQSIQVPIPRSARAHIIGKGGSVIKALQEKTGARIQMPKVDPSAAPVDEDDDDATVDILIEGNALAAQMARHEVEKIAGERTATVTHRMRGIPAELYPFIAGPNNTGISSLEEGRNLRAHIPAHHTWRTQPPPQPTNAGEPLNFLPPAPNNHITLAGDRLAVQQARAFIEQQAQELRRQLAIEQLAINKGRHQFIVGDRGIPVQQFLADTGCAIILPEDSEDETITIIGPSDRLQSGVDKAMDLASSMHSTNVDISRQHRNAPEGAIAHARNVTRYLQRRKEIERLERQHDAHIVTQLLRDGVAPWELYSRDGKNTIRAQSEITSIVNGHPPSRMANVPVDPFFHQHLRSEVVPKVQEEFGVYTVIPDDRDSTSPVLLVFEGPSGTDQEYQVPRTQPSPAEIQAFQQSLQEARDYILNIVSGQEEIKTGSVDVPFKFHDGLKKFIKKEQAARPSDQIPVRVNATGSIVNLRGPASSVDDLVAKINDFVVQEISDEKERGFTMGFDFPQKYANQLIGKGGSNIRELRDKFDVEIQVDDGKVVLKGPKAKAEAAKSHIEKLGKQWADESTHILKVEPKYHRELIGAQGNQINKLQTRYKVQIHFPKSARPARDDQSETAASEATAPRAGRRQQPEDEVIVRGPSKGAGEARDEILSLLQYLKDNSFSATVNVQQSQVPSLIGQGGKALDELRELTGAKIDVPGSRDAKSATGLVEIQVKGTKSQVAAAKKLIEEKKAVFDDTVSKTVEIEKKHHRTLIGAGGSNLRDIIVKAGGSDDRRELARTVQFPRAEEDGNKIKVEGNKAVVDKIIAAMLDVVATREAQTTTAIDVPTAQHRTLIGRGGDAKKALESQFRVVLDIPARDSGKTGIKISGLPADVAVAAEHIAELTKQDEGETIMVPRQYHHAAANGGQLFHVLKREHDVTVDHAGQKLPAKPSTKKAANDAPLPLITDAQEEGEDSHTFHTVVCTPVEIEGEIPWVLRGDAEAVAKAKAAVAAAIEQAQATTTTGYLGLPDPRLYRYVIGQGGQKVNAIRKQSGCTIDVPKSGEGRGAIEICGSEEGVQIAKELILKAVQEGSTQSVNRRG</sequence>
<feature type="domain" description="K Homology" evidence="5">
    <location>
        <begin position="986"/>
        <end position="1063"/>
    </location>
</feature>
<dbReference type="eggNOG" id="KOG2208">
    <property type="taxonomic scope" value="Eukaryota"/>
</dbReference>
<evidence type="ECO:0000259" key="5">
    <source>
        <dbReference type="SMART" id="SM00322"/>
    </source>
</evidence>
<keyword evidence="3" id="KW-0175">Coiled coil</keyword>
<dbReference type="OrthoDB" id="10027144at2759"/>
<feature type="coiled-coil region" evidence="3">
    <location>
        <begin position="406"/>
        <end position="433"/>
    </location>
</feature>
<name>A0A177AKZ3_9PEZI</name>
<feature type="domain" description="K Homology" evidence="5">
    <location>
        <begin position="426"/>
        <end position="493"/>
    </location>
</feature>
<evidence type="ECO:0000256" key="3">
    <source>
        <dbReference type="SAM" id="Coils"/>
    </source>
</evidence>
<dbReference type="GO" id="GO:0005737">
    <property type="term" value="C:cytoplasm"/>
    <property type="evidence" value="ECO:0007669"/>
    <property type="project" value="TreeGrafter"/>
</dbReference>
<feature type="domain" description="K Homology" evidence="5">
    <location>
        <begin position="1250"/>
        <end position="1319"/>
    </location>
</feature>
<feature type="region of interest" description="Disordered" evidence="4">
    <location>
        <begin position="129"/>
        <end position="177"/>
    </location>
</feature>
<evidence type="ECO:0000313" key="6">
    <source>
        <dbReference type="EMBL" id="OAF61943.1"/>
    </source>
</evidence>
<dbReference type="CDD" id="cd02394">
    <property type="entry name" value="KH-I_Vigilin_rpt6"/>
    <property type="match status" value="1"/>
</dbReference>
<feature type="region of interest" description="Disordered" evidence="4">
    <location>
        <begin position="72"/>
        <end position="98"/>
    </location>
</feature>
<dbReference type="CDD" id="cd22408">
    <property type="entry name" value="KH-I_Vigilin_rpt4"/>
    <property type="match status" value="1"/>
</dbReference>
<keyword evidence="2" id="KW-0694">RNA-binding</keyword>
<dbReference type="PANTHER" id="PTHR10627:SF31">
    <property type="entry name" value="DODECA-SATELLITE-BINDING PROTEIN 1, ISOFORM A"/>
    <property type="match status" value="1"/>
</dbReference>
<keyword evidence="1" id="KW-0677">Repeat</keyword>
<dbReference type="CDD" id="cd00105">
    <property type="entry name" value="KH-I"/>
    <property type="match status" value="1"/>
</dbReference>
<accession>A0A177AKZ3</accession>
<dbReference type="Pfam" id="PF00013">
    <property type="entry name" value="KH_1"/>
    <property type="match status" value="7"/>
</dbReference>
<dbReference type="InterPro" id="IPR036612">
    <property type="entry name" value="KH_dom_type_1_sf"/>
</dbReference>
<dbReference type="SUPFAM" id="SSF54791">
    <property type="entry name" value="Eukaryotic type KH-domain (KH-domain type I)"/>
    <property type="match status" value="7"/>
</dbReference>
<feature type="domain" description="K Homology" evidence="5">
    <location>
        <begin position="247"/>
        <end position="326"/>
    </location>
</feature>
<dbReference type="InterPro" id="IPR054548">
    <property type="entry name" value="SCP160-like_KH"/>
</dbReference>
<feature type="domain" description="K Homology" evidence="5">
    <location>
        <begin position="330"/>
        <end position="421"/>
    </location>
</feature>
<dbReference type="VEuPathDB" id="FungiDB:GMDG_07714"/>
<feature type="domain" description="K Homology" evidence="5">
    <location>
        <begin position="909"/>
        <end position="982"/>
    </location>
</feature>
<dbReference type="PANTHER" id="PTHR10627">
    <property type="entry name" value="SCP160"/>
    <property type="match status" value="1"/>
</dbReference>
<dbReference type="InterPro" id="IPR004087">
    <property type="entry name" value="KH_dom"/>
</dbReference>
<feature type="region of interest" description="Disordered" evidence="4">
    <location>
        <begin position="850"/>
        <end position="890"/>
    </location>
</feature>
<organism evidence="6">
    <name type="scientific">Pseudogymnoascus destructans</name>
    <dbReference type="NCBI Taxonomy" id="655981"/>
    <lineage>
        <taxon>Eukaryota</taxon>
        <taxon>Fungi</taxon>
        <taxon>Dikarya</taxon>
        <taxon>Ascomycota</taxon>
        <taxon>Pezizomycotina</taxon>
        <taxon>Leotiomycetes</taxon>
        <taxon>Thelebolales</taxon>
        <taxon>Thelebolaceae</taxon>
        <taxon>Pseudogymnoascus</taxon>
    </lineage>
</organism>
<dbReference type="CDD" id="cd22449">
    <property type="entry name" value="KH-I_ScSCP160_rpt4"/>
    <property type="match status" value="1"/>
</dbReference>
<dbReference type="CDD" id="cd22450">
    <property type="entry name" value="KH-I_ScSCP160_rpt5"/>
    <property type="match status" value="1"/>
</dbReference>